<protein>
    <recommendedName>
        <fullName evidence="6">Urease accessory protein UreD</fullName>
    </recommendedName>
</protein>
<dbReference type="OrthoDB" id="5550464at2759"/>
<accession>A0A9P6NFY0</accession>
<evidence type="ECO:0008006" key="6">
    <source>
        <dbReference type="Google" id="ProtNLM"/>
    </source>
</evidence>
<organism evidence="4 5">
    <name type="scientific">Cronartium quercuum f. sp. fusiforme G11</name>
    <dbReference type="NCBI Taxonomy" id="708437"/>
    <lineage>
        <taxon>Eukaryota</taxon>
        <taxon>Fungi</taxon>
        <taxon>Dikarya</taxon>
        <taxon>Basidiomycota</taxon>
        <taxon>Pucciniomycotina</taxon>
        <taxon>Pucciniomycetes</taxon>
        <taxon>Pucciniales</taxon>
        <taxon>Coleosporiaceae</taxon>
        <taxon>Cronartium</taxon>
    </lineage>
</organism>
<proteinExistence type="inferred from homology"/>
<reference evidence="4" key="1">
    <citation type="submission" date="2013-11" db="EMBL/GenBank/DDBJ databases">
        <title>Genome sequence of the fusiform rust pathogen reveals effectors for host alternation and coevolution with pine.</title>
        <authorList>
            <consortium name="DOE Joint Genome Institute"/>
            <person name="Smith K."/>
            <person name="Pendleton A."/>
            <person name="Kubisiak T."/>
            <person name="Anderson C."/>
            <person name="Salamov A."/>
            <person name="Aerts A."/>
            <person name="Riley R."/>
            <person name="Clum A."/>
            <person name="Lindquist E."/>
            <person name="Ence D."/>
            <person name="Campbell M."/>
            <person name="Kronenberg Z."/>
            <person name="Feau N."/>
            <person name="Dhillon B."/>
            <person name="Hamelin R."/>
            <person name="Burleigh J."/>
            <person name="Smith J."/>
            <person name="Yandell M."/>
            <person name="Nelson C."/>
            <person name="Grigoriev I."/>
            <person name="Davis J."/>
        </authorList>
    </citation>
    <scope>NUCLEOTIDE SEQUENCE</scope>
    <source>
        <strain evidence="4">G11</strain>
    </source>
</reference>
<evidence type="ECO:0000256" key="2">
    <source>
        <dbReference type="ARBA" id="ARBA00023186"/>
    </source>
</evidence>
<evidence type="ECO:0000313" key="5">
    <source>
        <dbReference type="Proteomes" id="UP000886653"/>
    </source>
</evidence>
<sequence length="372" mass="42736">MFQSPKLEPGHGIIHLSSRSEKESNPTRVKHHNESDDEGEDSELNLESRPTHFRVLSASYPLKLLTPRPYASYHSDRLLQAVYILNYGGGLVHGDLINLTIHLDSHTSLLALTQGSTKVFKDPHLLYRRPSPSPNSTTLQHPKPFTEKHTPLTLKPSITKQILTAHLASDSFLIMLPSPVTCFRDSNYSQLQRFHLSDASSSVIVLDWITSGRKYHKNLFKSEQESEHWDFQRYKSTNEFYCSSTLILRDTLTLKPPESLHNLYSIYLTLYIITSSSYNPKIYDLIQHFSNLNNHCQNQTLPPNRNKKLGPNKIIWSFSIIEPDDHDHDHFNLKMGILRVAGFEQIEVREWIINQLNGLVDLVGKDLFQNAF</sequence>
<dbReference type="Pfam" id="PF01774">
    <property type="entry name" value="UreD"/>
    <property type="match status" value="1"/>
</dbReference>
<dbReference type="AlphaFoldDB" id="A0A9P6NFY0"/>
<keyword evidence="5" id="KW-1185">Reference proteome</keyword>
<dbReference type="InterPro" id="IPR002669">
    <property type="entry name" value="UreD"/>
</dbReference>
<comment type="caution">
    <text evidence="4">The sequence shown here is derived from an EMBL/GenBank/DDBJ whole genome shotgun (WGS) entry which is preliminary data.</text>
</comment>
<dbReference type="Proteomes" id="UP000886653">
    <property type="component" value="Unassembled WGS sequence"/>
</dbReference>
<dbReference type="HAMAP" id="MF_01384">
    <property type="entry name" value="UreD"/>
    <property type="match status" value="1"/>
</dbReference>
<keyword evidence="2" id="KW-0143">Chaperone</keyword>
<gene>
    <name evidence="4" type="ORF">CROQUDRAFT_78080</name>
</gene>
<feature type="region of interest" description="Disordered" evidence="3">
    <location>
        <begin position="1"/>
        <end position="44"/>
    </location>
</feature>
<evidence type="ECO:0000256" key="1">
    <source>
        <dbReference type="ARBA" id="ARBA00007177"/>
    </source>
</evidence>
<dbReference type="GO" id="GO:0016151">
    <property type="term" value="F:nickel cation binding"/>
    <property type="evidence" value="ECO:0007669"/>
    <property type="project" value="InterPro"/>
</dbReference>
<evidence type="ECO:0000256" key="3">
    <source>
        <dbReference type="SAM" id="MobiDB-lite"/>
    </source>
</evidence>
<dbReference type="PANTHER" id="PTHR33643:SF1">
    <property type="entry name" value="UREASE ACCESSORY PROTEIN D"/>
    <property type="match status" value="1"/>
</dbReference>
<dbReference type="PANTHER" id="PTHR33643">
    <property type="entry name" value="UREASE ACCESSORY PROTEIN D"/>
    <property type="match status" value="1"/>
</dbReference>
<comment type="similarity">
    <text evidence="1">Belongs to the UreD family.</text>
</comment>
<evidence type="ECO:0000313" key="4">
    <source>
        <dbReference type="EMBL" id="KAG0146156.1"/>
    </source>
</evidence>
<dbReference type="EMBL" id="MU167265">
    <property type="protein sequence ID" value="KAG0146156.1"/>
    <property type="molecule type" value="Genomic_DNA"/>
</dbReference>
<feature type="compositionally biased region" description="Acidic residues" evidence="3">
    <location>
        <begin position="35"/>
        <end position="44"/>
    </location>
</feature>
<name>A0A9P6NFY0_9BASI</name>